<dbReference type="InterPro" id="IPR007420">
    <property type="entry name" value="DUF465"/>
</dbReference>
<accession>A0A3M9XJ85</accession>
<dbReference type="OrthoDB" id="1263265at2"/>
<evidence type="ECO:0000313" key="1">
    <source>
        <dbReference type="EMBL" id="RNJ47994.1"/>
    </source>
</evidence>
<dbReference type="Proteomes" id="UP000268623">
    <property type="component" value="Unassembled WGS sequence"/>
</dbReference>
<organism evidence="1 2">
    <name type="scientific">Methylocystis hirsuta</name>
    <dbReference type="NCBI Taxonomy" id="369798"/>
    <lineage>
        <taxon>Bacteria</taxon>
        <taxon>Pseudomonadati</taxon>
        <taxon>Pseudomonadota</taxon>
        <taxon>Alphaproteobacteria</taxon>
        <taxon>Hyphomicrobiales</taxon>
        <taxon>Methylocystaceae</taxon>
        <taxon>Methylocystis</taxon>
    </lineage>
</organism>
<dbReference type="Pfam" id="PF04325">
    <property type="entry name" value="DUF465"/>
    <property type="match status" value="1"/>
</dbReference>
<dbReference type="RefSeq" id="WP_123178076.1">
    <property type="nucleotide sequence ID" value="NZ_QWDD01000004.1"/>
</dbReference>
<dbReference type="Gene3D" id="6.10.280.50">
    <property type="match status" value="1"/>
</dbReference>
<dbReference type="EMBL" id="QWDD01000004">
    <property type="protein sequence ID" value="RNJ47994.1"/>
    <property type="molecule type" value="Genomic_DNA"/>
</dbReference>
<evidence type="ECO:0000313" key="2">
    <source>
        <dbReference type="Proteomes" id="UP000268623"/>
    </source>
</evidence>
<keyword evidence="2" id="KW-1185">Reference proteome</keyword>
<comment type="caution">
    <text evidence="1">The sequence shown here is derived from an EMBL/GenBank/DDBJ whole genome shotgun (WGS) entry which is preliminary data.</text>
</comment>
<name>A0A3M9XJ85_9HYPH</name>
<dbReference type="InterPro" id="IPR038444">
    <property type="entry name" value="DUF465_sf"/>
</dbReference>
<sequence length="83" mass="10104">MMRIPHELPEEFPQDAKFIERWIKTDYEFGRLAARYDELNREIYQIESGDEPTTDEVLEKLKKRRLKLKDEIAAFIGKMERRM</sequence>
<protein>
    <submittedName>
        <fullName evidence="1">DUF465 domain-containing protein</fullName>
    </submittedName>
</protein>
<reference evidence="1 2" key="1">
    <citation type="submission" date="2018-08" db="EMBL/GenBank/DDBJ databases">
        <title>Genome sequence of Methylocystis hirsuta CSC1, a methanotroph able to accumulate PHAs.</title>
        <authorList>
            <person name="Bordel S."/>
            <person name="Rodriguez E."/>
            <person name="Gancedo J."/>
            <person name="Munoz R."/>
        </authorList>
    </citation>
    <scope>NUCLEOTIDE SEQUENCE [LARGE SCALE GENOMIC DNA]</scope>
    <source>
        <strain evidence="1 2">CSC1</strain>
    </source>
</reference>
<proteinExistence type="predicted"/>
<dbReference type="AlphaFoldDB" id="A0A3M9XJ85"/>
<gene>
    <name evidence="1" type="ORF">D1O30_21030</name>
</gene>